<accession>A0AB35UJN0</accession>
<evidence type="ECO:0000256" key="4">
    <source>
        <dbReference type="ARBA" id="ARBA00023136"/>
    </source>
</evidence>
<feature type="transmembrane region" description="Helical" evidence="5">
    <location>
        <begin position="20"/>
        <end position="44"/>
    </location>
</feature>
<evidence type="ECO:0000313" key="7">
    <source>
        <dbReference type="Proteomes" id="UP001276902"/>
    </source>
</evidence>
<dbReference type="InterPro" id="IPR006480">
    <property type="entry name" value="Phage_holin_4_1"/>
</dbReference>
<keyword evidence="2 5" id="KW-0812">Transmembrane</keyword>
<dbReference type="Pfam" id="PF05105">
    <property type="entry name" value="Phage_holin_4_1"/>
    <property type="match status" value="1"/>
</dbReference>
<evidence type="ECO:0000256" key="1">
    <source>
        <dbReference type="ARBA" id="ARBA00004141"/>
    </source>
</evidence>
<dbReference type="Proteomes" id="UP001276902">
    <property type="component" value="Unassembled WGS sequence"/>
</dbReference>
<evidence type="ECO:0000256" key="3">
    <source>
        <dbReference type="ARBA" id="ARBA00022989"/>
    </source>
</evidence>
<protein>
    <submittedName>
        <fullName evidence="6">Phage holin family protein</fullName>
    </submittedName>
</protein>
<comment type="caution">
    <text evidence="6">The sequence shown here is derived from an EMBL/GenBank/DDBJ whole genome shotgun (WGS) entry which is preliminary data.</text>
</comment>
<keyword evidence="4 5" id="KW-0472">Membrane</keyword>
<keyword evidence="3 5" id="KW-1133">Transmembrane helix</keyword>
<dbReference type="RefSeq" id="WP_320882886.1">
    <property type="nucleotide sequence ID" value="NZ_BAABZA010000001.1"/>
</dbReference>
<proteinExistence type="predicted"/>
<evidence type="ECO:0000256" key="5">
    <source>
        <dbReference type="SAM" id="Phobius"/>
    </source>
</evidence>
<reference evidence="6" key="1">
    <citation type="submission" date="2022-03" db="EMBL/GenBank/DDBJ databases">
        <title>First case of bacteraemia caused by Dielma fastidiosa in a patient hospitalised with diverticulitis.</title>
        <authorList>
            <person name="Forman-Ankjaer B."/>
            <person name="Hvid-Jensen F."/>
            <person name="Kobel C.M."/>
            <person name="Greve T."/>
        </authorList>
    </citation>
    <scope>NUCLEOTIDE SEQUENCE</scope>
    <source>
        <strain evidence="6">AUH_DF_2021</strain>
    </source>
</reference>
<evidence type="ECO:0000256" key="2">
    <source>
        <dbReference type="ARBA" id="ARBA00022692"/>
    </source>
</evidence>
<name>A0AB35UJN0_9FIRM</name>
<dbReference type="GO" id="GO:0016020">
    <property type="term" value="C:membrane"/>
    <property type="evidence" value="ECO:0007669"/>
    <property type="project" value="UniProtKB-SubCell"/>
</dbReference>
<gene>
    <name evidence="6" type="ORF">MQE39_01880</name>
</gene>
<comment type="subcellular location">
    <subcellularLocation>
        <location evidence="1">Membrane</location>
        <topology evidence="1">Multi-pass membrane protein</topology>
    </subcellularLocation>
</comment>
<organism evidence="6 7">
    <name type="scientific">Dielma fastidiosa</name>
    <dbReference type="NCBI Taxonomy" id="1034346"/>
    <lineage>
        <taxon>Bacteria</taxon>
        <taxon>Bacillati</taxon>
        <taxon>Bacillota</taxon>
        <taxon>Erysipelotrichia</taxon>
        <taxon>Erysipelotrichales</taxon>
        <taxon>Erysipelotrichaceae</taxon>
        <taxon>Dielma</taxon>
    </lineage>
</organism>
<dbReference type="AlphaFoldDB" id="A0AB35UJN0"/>
<dbReference type="EMBL" id="JALDAW010000008">
    <property type="protein sequence ID" value="MDY5166873.1"/>
    <property type="molecule type" value="Genomic_DNA"/>
</dbReference>
<sequence length="83" mass="9326">MKSLFEKADPVIVKTGFIGFMTIIAAQLGILFPVLVLLLLCMIFNELISILENLIEMEMTLPGFLIALVDKFKHLIEIRISSC</sequence>
<evidence type="ECO:0000313" key="6">
    <source>
        <dbReference type="EMBL" id="MDY5166873.1"/>
    </source>
</evidence>